<comment type="subcellular location">
    <subcellularLocation>
        <location evidence="1">Membrane</location>
        <topology evidence="1">Multi-pass membrane protein</topology>
    </subcellularLocation>
</comment>
<evidence type="ECO:0000256" key="2">
    <source>
        <dbReference type="ARBA" id="ARBA00009773"/>
    </source>
</evidence>
<keyword evidence="4 6" id="KW-1133">Transmembrane helix</keyword>
<feature type="transmembrane region" description="Helical" evidence="6">
    <location>
        <begin position="283"/>
        <end position="301"/>
    </location>
</feature>
<evidence type="ECO:0000256" key="5">
    <source>
        <dbReference type="ARBA" id="ARBA00023136"/>
    </source>
</evidence>
<feature type="transmembrane region" description="Helical" evidence="6">
    <location>
        <begin position="259"/>
        <end position="277"/>
    </location>
</feature>
<dbReference type="Pfam" id="PF01594">
    <property type="entry name" value="AI-2E_transport"/>
    <property type="match status" value="1"/>
</dbReference>
<reference evidence="8" key="1">
    <citation type="submission" date="2016-10" db="EMBL/GenBank/DDBJ databases">
        <authorList>
            <person name="Varghese N."/>
            <person name="Submissions S."/>
        </authorList>
    </citation>
    <scope>NUCLEOTIDE SEQUENCE [LARGE SCALE GENOMIC DNA]</scope>
    <source>
        <strain evidence="8">DSM 25055</strain>
    </source>
</reference>
<sequence>MGVFDGRDGKRFVWIGVGLFVAALIGLALFRYVGTLLFAIFVYYATRPLYRQLDRVIDHPNVTATATILFVILPMVAVVAYAVVVALQELDQFLAASDLGAARSALEPYLQPVRQGNVGELRDALGGGSISGLLRQGLPGALGRLQTIAGSIVSILARFFLMLTILFYLLRDDQKLRRWFYDSIDHDAEIRSFLEAVDDDLETVFLSNLAVIAVAAATAAATYYGLNVVASAGPVVGTPVLLSLLIGIGTLIPAVGMKIVYVPYGLVLLSAALTTPTPLWHPIAFLALTFVVVDTIPDFFARSFLSARSGVHMGLVLLGYFLGTLAFGWYGLFLGPIVVVLAVHFAQSIFPGLASDLLGG</sequence>
<evidence type="ECO:0000256" key="3">
    <source>
        <dbReference type="ARBA" id="ARBA00022692"/>
    </source>
</evidence>
<name>A0A1H9T405_9EURY</name>
<feature type="transmembrane region" description="Helical" evidence="6">
    <location>
        <begin position="232"/>
        <end position="252"/>
    </location>
</feature>
<organism evidence="7 8">
    <name type="scientific">Natrinema salaciae</name>
    <dbReference type="NCBI Taxonomy" id="1186196"/>
    <lineage>
        <taxon>Archaea</taxon>
        <taxon>Methanobacteriati</taxon>
        <taxon>Methanobacteriota</taxon>
        <taxon>Stenosarchaea group</taxon>
        <taxon>Halobacteria</taxon>
        <taxon>Halobacteriales</taxon>
        <taxon>Natrialbaceae</taxon>
        <taxon>Natrinema</taxon>
    </lineage>
</organism>
<dbReference type="EMBL" id="FOFD01000010">
    <property type="protein sequence ID" value="SER91787.1"/>
    <property type="molecule type" value="Genomic_DNA"/>
</dbReference>
<dbReference type="AlphaFoldDB" id="A0A1H9T405"/>
<gene>
    <name evidence="7" type="ORF">SAMN04489841_0034</name>
</gene>
<feature type="transmembrane region" description="Helical" evidence="6">
    <location>
        <begin position="313"/>
        <end position="331"/>
    </location>
</feature>
<keyword evidence="8" id="KW-1185">Reference proteome</keyword>
<dbReference type="Proteomes" id="UP000199114">
    <property type="component" value="Unassembled WGS sequence"/>
</dbReference>
<dbReference type="STRING" id="1186196.SAMN04489841_0034"/>
<keyword evidence="3 6" id="KW-0812">Transmembrane</keyword>
<evidence type="ECO:0000256" key="6">
    <source>
        <dbReference type="SAM" id="Phobius"/>
    </source>
</evidence>
<feature type="transmembrane region" description="Helical" evidence="6">
    <location>
        <begin position="66"/>
        <end position="87"/>
    </location>
</feature>
<evidence type="ECO:0000313" key="7">
    <source>
        <dbReference type="EMBL" id="SER91787.1"/>
    </source>
</evidence>
<dbReference type="OrthoDB" id="282734at2157"/>
<dbReference type="InterPro" id="IPR002549">
    <property type="entry name" value="AI-2E-like"/>
</dbReference>
<dbReference type="PANTHER" id="PTHR21716:SF4">
    <property type="entry name" value="TRANSMEMBRANE PROTEIN 245"/>
    <property type="match status" value="1"/>
</dbReference>
<proteinExistence type="inferred from homology"/>
<comment type="similarity">
    <text evidence="2">Belongs to the autoinducer-2 exporter (AI-2E) (TC 2.A.86) family.</text>
</comment>
<dbReference type="PANTHER" id="PTHR21716">
    <property type="entry name" value="TRANSMEMBRANE PROTEIN"/>
    <property type="match status" value="1"/>
</dbReference>
<feature type="transmembrane region" description="Helical" evidence="6">
    <location>
        <begin position="204"/>
        <end position="226"/>
    </location>
</feature>
<evidence type="ECO:0000256" key="1">
    <source>
        <dbReference type="ARBA" id="ARBA00004141"/>
    </source>
</evidence>
<feature type="transmembrane region" description="Helical" evidence="6">
    <location>
        <begin position="148"/>
        <end position="170"/>
    </location>
</feature>
<keyword evidence="5 6" id="KW-0472">Membrane</keyword>
<dbReference type="GO" id="GO:0016020">
    <property type="term" value="C:membrane"/>
    <property type="evidence" value="ECO:0007669"/>
    <property type="project" value="UniProtKB-SubCell"/>
</dbReference>
<accession>A0A1H9T405</accession>
<evidence type="ECO:0000256" key="4">
    <source>
        <dbReference type="ARBA" id="ARBA00022989"/>
    </source>
</evidence>
<dbReference type="RefSeq" id="WP_090623461.1">
    <property type="nucleotide sequence ID" value="NZ_FOFD01000010.1"/>
</dbReference>
<feature type="transmembrane region" description="Helical" evidence="6">
    <location>
        <begin position="12"/>
        <end position="45"/>
    </location>
</feature>
<protein>
    <submittedName>
        <fullName evidence="7">Predicted PurR-regulated permease PerM</fullName>
    </submittedName>
</protein>
<evidence type="ECO:0000313" key="8">
    <source>
        <dbReference type="Proteomes" id="UP000199114"/>
    </source>
</evidence>